<dbReference type="InterPro" id="IPR036865">
    <property type="entry name" value="CRAL-TRIO_dom_sf"/>
</dbReference>
<feature type="compositionally biased region" description="Polar residues" evidence="1">
    <location>
        <begin position="60"/>
        <end position="78"/>
    </location>
</feature>
<dbReference type="EMBL" id="LT554473">
    <property type="protein sequence ID" value="SAM05820.1"/>
    <property type="molecule type" value="Genomic_DNA"/>
</dbReference>
<reference evidence="3" key="1">
    <citation type="submission" date="2016-04" db="EMBL/GenBank/DDBJ databases">
        <authorList>
            <person name="Evans L.H."/>
            <person name="Alamgir A."/>
            <person name="Owens N."/>
            <person name="Weber N.D."/>
            <person name="Virtaneva K."/>
            <person name="Barbian K."/>
            <person name="Babar A."/>
            <person name="Rosenke K."/>
        </authorList>
    </citation>
    <scope>NUCLEOTIDE SEQUENCE [LARGE SCALE GENOMIC DNA]</scope>
    <source>
        <strain evidence="3">CBS 101.48</strain>
    </source>
</reference>
<protein>
    <recommendedName>
        <fullName evidence="2">CRAL-TRIO domain-containing protein</fullName>
    </recommendedName>
</protein>
<dbReference type="Proteomes" id="UP000078561">
    <property type="component" value="Unassembled WGS sequence"/>
</dbReference>
<dbReference type="Gene3D" id="3.40.525.10">
    <property type="entry name" value="CRAL-TRIO lipid binding domain"/>
    <property type="match status" value="1"/>
</dbReference>
<dbReference type="PANTHER" id="PTHR46590:SF1">
    <property type="entry name" value="PHOSPHATIDYLINOSITOL TRANSFER PROTEIN CSR1"/>
    <property type="match status" value="1"/>
</dbReference>
<feature type="region of interest" description="Disordered" evidence="1">
    <location>
        <begin position="40"/>
        <end position="79"/>
    </location>
</feature>
<dbReference type="PROSITE" id="PS50191">
    <property type="entry name" value="CRAL_TRIO"/>
    <property type="match status" value="1"/>
</dbReference>
<dbReference type="InParanoid" id="A0A168QZ75"/>
<dbReference type="InterPro" id="IPR052432">
    <property type="entry name" value="PITP/CRAL-TRIO"/>
</dbReference>
<feature type="domain" description="CRAL-TRIO" evidence="2">
    <location>
        <begin position="194"/>
        <end position="340"/>
    </location>
</feature>
<gene>
    <name evidence="3" type="primary">ABSGL_11695.1 scaffold 12318</name>
</gene>
<proteinExistence type="predicted"/>
<dbReference type="SUPFAM" id="SSF52087">
    <property type="entry name" value="CRAL/TRIO domain"/>
    <property type="match status" value="1"/>
</dbReference>
<organism evidence="3">
    <name type="scientific">Absidia glauca</name>
    <name type="common">Pin mould</name>
    <dbReference type="NCBI Taxonomy" id="4829"/>
    <lineage>
        <taxon>Eukaryota</taxon>
        <taxon>Fungi</taxon>
        <taxon>Fungi incertae sedis</taxon>
        <taxon>Mucoromycota</taxon>
        <taxon>Mucoromycotina</taxon>
        <taxon>Mucoromycetes</taxon>
        <taxon>Mucorales</taxon>
        <taxon>Cunninghamellaceae</taxon>
        <taxon>Absidia</taxon>
    </lineage>
</organism>
<dbReference type="STRING" id="4829.A0A168QZ75"/>
<dbReference type="OrthoDB" id="43460at2759"/>
<dbReference type="InterPro" id="IPR036273">
    <property type="entry name" value="CRAL/TRIO_N_dom_sf"/>
</dbReference>
<keyword evidence="4" id="KW-1185">Reference proteome</keyword>
<dbReference type="OMA" id="MECARMI"/>
<dbReference type="FunCoup" id="A0A168QZ75">
    <property type="interactions" value="152"/>
</dbReference>
<dbReference type="SMART" id="SM00516">
    <property type="entry name" value="SEC14"/>
    <property type="match status" value="1"/>
</dbReference>
<name>A0A168QZ75_ABSGL</name>
<evidence type="ECO:0000313" key="3">
    <source>
        <dbReference type="EMBL" id="SAM05820.1"/>
    </source>
</evidence>
<dbReference type="InterPro" id="IPR001251">
    <property type="entry name" value="CRAL-TRIO_dom"/>
</dbReference>
<dbReference type="SUPFAM" id="SSF46938">
    <property type="entry name" value="CRAL/TRIO N-terminal domain"/>
    <property type="match status" value="1"/>
</dbReference>
<dbReference type="Pfam" id="PF03765">
    <property type="entry name" value="CRAL_TRIO_N"/>
    <property type="match status" value="1"/>
</dbReference>
<accession>A0A168QZ75</accession>
<sequence length="444" mass="50767">MTVDPTKPPAPLRGRINTLTETQVDKLKEIWMRLMEAFRQQGEAWPPPPPSTKDSKKSSLWKSNASLDNGDSSNTKNSPEPKYLFFGTKANPQWSSLPLEEAIVLIPGPRLFSTFWNMVAGDNPDAMVLRFLRARRWDVEASYKMIMNTLRWRIHMRIDDIVALSETGIYNELELLKKGMGDQFLANLHSYKCVLGGPDKQGRGVCFANARFHRKEDQDPEVVRIVVLFVMECARMIVHQPIETCCVVFNMEGFTLANMDFELVKFMLVCFEAYYPETLGACIIHKAPWVFSTVWAMITPMLDPVVASKIQFTKGIKELVQFIDLHVIPPFLTEKRAFKPIQILHTPPPPGTLARPTAPEYKDYETMIAEYMRYTRVWVRTNAPANDSERKQQALQYRHAAINAEEYLRGRTTYHSMGLADVEKGRLMLKYAGKAPPLDITDCV</sequence>
<evidence type="ECO:0000313" key="4">
    <source>
        <dbReference type="Proteomes" id="UP000078561"/>
    </source>
</evidence>
<dbReference type="PANTHER" id="PTHR46590">
    <property type="entry name" value="PHOSPHATIDYLINOSITOL TRANSFER PROTEIN CSR1-RELATED"/>
    <property type="match status" value="1"/>
</dbReference>
<dbReference type="SMART" id="SM01100">
    <property type="entry name" value="CRAL_TRIO_N"/>
    <property type="match status" value="1"/>
</dbReference>
<evidence type="ECO:0000256" key="1">
    <source>
        <dbReference type="SAM" id="MobiDB-lite"/>
    </source>
</evidence>
<dbReference type="CDD" id="cd00170">
    <property type="entry name" value="SEC14"/>
    <property type="match status" value="1"/>
</dbReference>
<evidence type="ECO:0000259" key="2">
    <source>
        <dbReference type="PROSITE" id="PS50191"/>
    </source>
</evidence>
<dbReference type="InterPro" id="IPR011074">
    <property type="entry name" value="CRAL/TRIO_N_dom"/>
</dbReference>
<dbReference type="AlphaFoldDB" id="A0A168QZ75"/>
<dbReference type="Pfam" id="PF00650">
    <property type="entry name" value="CRAL_TRIO"/>
    <property type="match status" value="1"/>
</dbReference>